<dbReference type="InterPro" id="IPR029025">
    <property type="entry name" value="T3SS_substrate_exporter_C"/>
</dbReference>
<dbReference type="PANTHER" id="PTHR30531">
    <property type="entry name" value="FLAGELLAR BIOSYNTHETIC PROTEIN FLHB"/>
    <property type="match status" value="1"/>
</dbReference>
<dbReference type="PRINTS" id="PR00950">
    <property type="entry name" value="TYPE3IMSPROT"/>
</dbReference>
<dbReference type="PANTHER" id="PTHR30531:SF12">
    <property type="entry name" value="FLAGELLAR BIOSYNTHETIC PROTEIN FLHB"/>
    <property type="match status" value="1"/>
</dbReference>
<keyword evidence="2" id="KW-0472">Membrane</keyword>
<evidence type="ECO:0000313" key="4">
    <source>
        <dbReference type="Proteomes" id="UP001172738"/>
    </source>
</evidence>
<accession>A0ABT8G078</accession>
<dbReference type="RefSeq" id="WP_301126845.1">
    <property type="nucleotide sequence ID" value="NZ_JAUHPV010000002.1"/>
</dbReference>
<feature type="transmembrane region" description="Helical" evidence="2">
    <location>
        <begin position="33"/>
        <end position="50"/>
    </location>
</feature>
<keyword evidence="2" id="KW-0812">Transmembrane</keyword>
<comment type="caution">
    <text evidence="3">The sequence shown here is derived from an EMBL/GenBank/DDBJ whole genome shotgun (WGS) entry which is preliminary data.</text>
</comment>
<dbReference type="Gene3D" id="3.40.1690.10">
    <property type="entry name" value="secretion proteins EscU"/>
    <property type="match status" value="1"/>
</dbReference>
<dbReference type="Pfam" id="PF01312">
    <property type="entry name" value="Bac_export_2"/>
    <property type="match status" value="1"/>
</dbReference>
<dbReference type="SUPFAM" id="SSF160544">
    <property type="entry name" value="EscU C-terminal domain-like"/>
    <property type="match status" value="1"/>
</dbReference>
<feature type="transmembrane region" description="Helical" evidence="2">
    <location>
        <begin position="147"/>
        <end position="170"/>
    </location>
</feature>
<name>A0ABT8G078_9MICO</name>
<organism evidence="3 4">
    <name type="scientific">Demequina zhanjiangensis</name>
    <dbReference type="NCBI Taxonomy" id="3051659"/>
    <lineage>
        <taxon>Bacteria</taxon>
        <taxon>Bacillati</taxon>
        <taxon>Actinomycetota</taxon>
        <taxon>Actinomycetes</taxon>
        <taxon>Micrococcales</taxon>
        <taxon>Demequinaceae</taxon>
        <taxon>Demequina</taxon>
    </lineage>
</organism>
<keyword evidence="4" id="KW-1185">Reference proteome</keyword>
<feature type="compositionally biased region" description="Basic and acidic residues" evidence="1">
    <location>
        <begin position="1"/>
        <end position="14"/>
    </location>
</feature>
<sequence>MSNDEAGEKSEKATPKRMKQLRRDGALQKSQDLSAWIGVGSAVLMLPFVISHGAQAAEEQLVAIKGIAEAPDSLAALESLQGGLGSVIVTMAPLLGVVVLAAIIGSAAQGGIHISAKRLKPKFEQFNPKNGAKKVFGKEAWWNGLKAALKAAAIGTVLYVVIQGMVPVMLGSGSHSLESFIGFATDGVSSLVRIAVFAGLTLAAADVFVIMKRNRKKTRMSKKEIKDEHKQMEGDPHIKGQIRARQIAMSRNRMMAEIAGADVVMVNPTHVAVALKYEPGTGAPRVVAKGSGHIAAKIREKATENRVPMVQDIPLARALHAACELGDEIPPHLYAAVARVLAFVMALRRRGAAAGMHRDPHAEAVAA</sequence>
<dbReference type="InterPro" id="IPR006135">
    <property type="entry name" value="T3SS_substrate_exporter"/>
</dbReference>
<feature type="region of interest" description="Disordered" evidence="1">
    <location>
        <begin position="1"/>
        <end position="26"/>
    </location>
</feature>
<protein>
    <submittedName>
        <fullName evidence="3">EscU/YscU/HrcU family type III secretion system export apparatus switch protein</fullName>
    </submittedName>
</protein>
<evidence type="ECO:0000313" key="3">
    <source>
        <dbReference type="EMBL" id="MDN4472359.1"/>
    </source>
</evidence>
<keyword evidence="2" id="KW-1133">Transmembrane helix</keyword>
<feature type="transmembrane region" description="Helical" evidence="2">
    <location>
        <begin position="87"/>
        <end position="108"/>
    </location>
</feature>
<dbReference type="Proteomes" id="UP001172738">
    <property type="component" value="Unassembled WGS sequence"/>
</dbReference>
<dbReference type="EMBL" id="JAUHPV010000002">
    <property type="protein sequence ID" value="MDN4472359.1"/>
    <property type="molecule type" value="Genomic_DNA"/>
</dbReference>
<evidence type="ECO:0000256" key="1">
    <source>
        <dbReference type="SAM" id="MobiDB-lite"/>
    </source>
</evidence>
<gene>
    <name evidence="3" type="ORF">QQX04_05065</name>
</gene>
<proteinExistence type="predicted"/>
<evidence type="ECO:0000256" key="2">
    <source>
        <dbReference type="SAM" id="Phobius"/>
    </source>
</evidence>
<feature type="transmembrane region" description="Helical" evidence="2">
    <location>
        <begin position="190"/>
        <end position="211"/>
    </location>
</feature>
<reference evidence="3" key="1">
    <citation type="submission" date="2023-06" db="EMBL/GenBank/DDBJ databases">
        <title>SYSU T00b26.</title>
        <authorList>
            <person name="Gao L."/>
            <person name="Fang B.-Z."/>
            <person name="Li W.-J."/>
        </authorList>
    </citation>
    <scope>NUCLEOTIDE SEQUENCE</scope>
    <source>
        <strain evidence="3">SYSU T00b26</strain>
    </source>
</reference>